<accession>A0ABU2X1P8</accession>
<protein>
    <submittedName>
        <fullName evidence="1">Uncharacterized protein</fullName>
    </submittedName>
</protein>
<organism evidence="1 2">
    <name type="scientific">Micromonospora reichwaldensis</name>
    <dbReference type="NCBI Taxonomy" id="3075516"/>
    <lineage>
        <taxon>Bacteria</taxon>
        <taxon>Bacillati</taxon>
        <taxon>Actinomycetota</taxon>
        <taxon>Actinomycetes</taxon>
        <taxon>Micromonosporales</taxon>
        <taxon>Micromonosporaceae</taxon>
        <taxon>Micromonospora</taxon>
    </lineage>
</organism>
<comment type="caution">
    <text evidence="1">The sequence shown here is derived from an EMBL/GenBank/DDBJ whole genome shotgun (WGS) entry which is preliminary data.</text>
</comment>
<dbReference type="RefSeq" id="WP_311413538.1">
    <property type="nucleotide sequence ID" value="NZ_JAVRFL010000028.1"/>
</dbReference>
<dbReference type="EMBL" id="JAVRFL010000028">
    <property type="protein sequence ID" value="MDT0531698.1"/>
    <property type="molecule type" value="Genomic_DNA"/>
</dbReference>
<reference evidence="1" key="1">
    <citation type="submission" date="2023-09" db="EMBL/GenBank/DDBJ databases">
        <title>30 novel species of actinomycetes from the DSMZ collection.</title>
        <authorList>
            <person name="Nouioui I."/>
        </authorList>
    </citation>
    <scope>NUCLEOTIDE SEQUENCE</scope>
    <source>
        <strain evidence="1">DSM 115977</strain>
    </source>
</reference>
<keyword evidence="2" id="KW-1185">Reference proteome</keyword>
<evidence type="ECO:0000313" key="1">
    <source>
        <dbReference type="EMBL" id="MDT0531698.1"/>
    </source>
</evidence>
<gene>
    <name evidence="1" type="ORF">RM555_22160</name>
</gene>
<dbReference type="Proteomes" id="UP001180973">
    <property type="component" value="Unassembled WGS sequence"/>
</dbReference>
<proteinExistence type="predicted"/>
<sequence length="136" mass="15076">MALAPDGRALLLTLVRDRPANKRFGAVVDVPTGRTIHWACGVFWFDGEQWRVAEGLLDHCDQTGIDPMIGSEFAYCLGVYHFGRDFLTPEAVVADTEQGWYVDADEGDELPAVREVFARHAAARAVTRPDTVRDLS</sequence>
<name>A0ABU2X1P8_9ACTN</name>
<evidence type="ECO:0000313" key="2">
    <source>
        <dbReference type="Proteomes" id="UP001180973"/>
    </source>
</evidence>